<protein>
    <submittedName>
        <fullName evidence="1">Uncharacterized protein</fullName>
    </submittedName>
</protein>
<dbReference type="OrthoDB" id="62798at2759"/>
<name>A0A2G5DNC8_AQUCA</name>
<dbReference type="InParanoid" id="A0A2G5DNC8"/>
<dbReference type="EMBL" id="KZ305034">
    <property type="protein sequence ID" value="PIA45008.1"/>
    <property type="molecule type" value="Genomic_DNA"/>
</dbReference>
<organism evidence="1 2">
    <name type="scientific">Aquilegia coerulea</name>
    <name type="common">Rocky mountain columbine</name>
    <dbReference type="NCBI Taxonomy" id="218851"/>
    <lineage>
        <taxon>Eukaryota</taxon>
        <taxon>Viridiplantae</taxon>
        <taxon>Streptophyta</taxon>
        <taxon>Embryophyta</taxon>
        <taxon>Tracheophyta</taxon>
        <taxon>Spermatophyta</taxon>
        <taxon>Magnoliopsida</taxon>
        <taxon>Ranunculales</taxon>
        <taxon>Ranunculaceae</taxon>
        <taxon>Thalictroideae</taxon>
        <taxon>Aquilegia</taxon>
    </lineage>
</organism>
<proteinExistence type="predicted"/>
<gene>
    <name evidence="1" type="ORF">AQUCO_01700516v1</name>
</gene>
<evidence type="ECO:0000313" key="1">
    <source>
        <dbReference type="EMBL" id="PIA45008.1"/>
    </source>
</evidence>
<evidence type="ECO:0000313" key="2">
    <source>
        <dbReference type="Proteomes" id="UP000230069"/>
    </source>
</evidence>
<sequence length="71" mass="8321">MSFRTKDFLYILFQRQRALKDKLKHPIIAKATQACNLTWVQIEWTVASMLSEPKSYLNHVAVARYLPHDST</sequence>
<dbReference type="Proteomes" id="UP000230069">
    <property type="component" value="Unassembled WGS sequence"/>
</dbReference>
<accession>A0A2G5DNC8</accession>
<keyword evidence="2" id="KW-1185">Reference proteome</keyword>
<dbReference type="AlphaFoldDB" id="A0A2G5DNC8"/>
<reference evidence="1 2" key="1">
    <citation type="submission" date="2017-09" db="EMBL/GenBank/DDBJ databases">
        <title>WGS assembly of Aquilegia coerulea Goldsmith.</title>
        <authorList>
            <person name="Hodges S."/>
            <person name="Kramer E."/>
            <person name="Nordborg M."/>
            <person name="Tomkins J."/>
            <person name="Borevitz J."/>
            <person name="Derieg N."/>
            <person name="Yan J."/>
            <person name="Mihaltcheva S."/>
            <person name="Hayes R.D."/>
            <person name="Rokhsar D."/>
        </authorList>
    </citation>
    <scope>NUCLEOTIDE SEQUENCE [LARGE SCALE GENOMIC DNA]</scope>
    <source>
        <strain evidence="2">cv. Goldsmith</strain>
    </source>
</reference>